<reference evidence="2 3" key="1">
    <citation type="journal article" date="2010" name="Stand. Genomic Sci.">
        <title>Permanent draft genome sequence of Dethiosulfovibrio peptidovorans type strain (SEBR 4207).</title>
        <authorList>
            <person name="Labutti K."/>
            <person name="Mayilraj S."/>
            <person name="Clum A."/>
            <person name="Lucas S."/>
            <person name="Glavina Del Rio T."/>
            <person name="Nolan M."/>
            <person name="Tice H."/>
            <person name="Cheng J.F."/>
            <person name="Pitluck S."/>
            <person name="Liolios K."/>
            <person name="Ivanova N."/>
            <person name="Mavromatis K."/>
            <person name="Mikhailova N."/>
            <person name="Pati A."/>
            <person name="Goodwin L."/>
            <person name="Chen A."/>
            <person name="Palaniappan K."/>
            <person name="Land M."/>
            <person name="Hauser L."/>
            <person name="Chang Y.J."/>
            <person name="Jeffries C.D."/>
            <person name="Rohde M."/>
            <person name="Spring S."/>
            <person name="Goker M."/>
            <person name="Woyke T."/>
            <person name="Bristow J."/>
            <person name="Eisen J.A."/>
            <person name="Markowitz V."/>
            <person name="Hugenholtz P."/>
            <person name="Kyrpides N.C."/>
            <person name="Klenk H.P."/>
            <person name="Lapidus A."/>
        </authorList>
    </citation>
    <scope>NUCLEOTIDE SEQUENCE [LARGE SCALE GENOMIC DNA]</scope>
    <source>
        <strain evidence="2 3">DSM 11002</strain>
    </source>
</reference>
<dbReference type="Pfam" id="PF13443">
    <property type="entry name" value="HTH_26"/>
    <property type="match status" value="1"/>
</dbReference>
<name>D2Z494_9BACT</name>
<comment type="caution">
    <text evidence="2">The sequence shown here is derived from an EMBL/GenBank/DDBJ whole genome shotgun (WGS) entry which is preliminary data.</text>
</comment>
<dbReference type="PROSITE" id="PS50943">
    <property type="entry name" value="HTH_CROC1"/>
    <property type="match status" value="1"/>
</dbReference>
<accession>D2Z494</accession>
<dbReference type="STRING" id="469381.Dpep_0391"/>
<evidence type="ECO:0000313" key="3">
    <source>
        <dbReference type="Proteomes" id="UP000006427"/>
    </source>
</evidence>
<dbReference type="eggNOG" id="COG3655">
    <property type="taxonomic scope" value="Bacteria"/>
</dbReference>
<dbReference type="GO" id="GO:0003677">
    <property type="term" value="F:DNA binding"/>
    <property type="evidence" value="ECO:0007669"/>
    <property type="project" value="InterPro"/>
</dbReference>
<dbReference type="OrthoDB" id="9804186at2"/>
<organism evidence="2 3">
    <name type="scientific">Dethiosulfovibrio peptidovorans DSM 11002</name>
    <dbReference type="NCBI Taxonomy" id="469381"/>
    <lineage>
        <taxon>Bacteria</taxon>
        <taxon>Thermotogati</taxon>
        <taxon>Synergistota</taxon>
        <taxon>Synergistia</taxon>
        <taxon>Synergistales</taxon>
        <taxon>Dethiosulfovibrionaceae</taxon>
        <taxon>Dethiosulfovibrio</taxon>
    </lineage>
</organism>
<gene>
    <name evidence="2" type="ORF">Dpep_0391</name>
</gene>
<protein>
    <submittedName>
        <fullName evidence="2">Transcriptional regulator, XRE family</fullName>
    </submittedName>
</protein>
<feature type="domain" description="HTH cro/C1-type" evidence="1">
    <location>
        <begin position="8"/>
        <end position="61"/>
    </location>
</feature>
<evidence type="ECO:0000259" key="1">
    <source>
        <dbReference type="PROSITE" id="PS50943"/>
    </source>
</evidence>
<dbReference type="InterPro" id="IPR001387">
    <property type="entry name" value="Cro/C1-type_HTH"/>
</dbReference>
<dbReference type="AlphaFoldDB" id="D2Z494"/>
<dbReference type="PaxDb" id="469381-Dpep_0391"/>
<dbReference type="RefSeq" id="WP_005659120.1">
    <property type="nucleotide sequence ID" value="NZ_ABTR02000001.1"/>
</dbReference>
<dbReference type="SUPFAM" id="SSF47413">
    <property type="entry name" value="lambda repressor-like DNA-binding domains"/>
    <property type="match status" value="1"/>
</dbReference>
<proteinExistence type="predicted"/>
<dbReference type="EMBL" id="ABTR02000001">
    <property type="protein sequence ID" value="EFC90423.1"/>
    <property type="molecule type" value="Genomic_DNA"/>
</dbReference>
<evidence type="ECO:0000313" key="2">
    <source>
        <dbReference type="EMBL" id="EFC90423.1"/>
    </source>
</evidence>
<dbReference type="InterPro" id="IPR010982">
    <property type="entry name" value="Lambda_DNA-bd_dom_sf"/>
</dbReference>
<dbReference type="Proteomes" id="UP000006427">
    <property type="component" value="Unassembled WGS sequence"/>
</dbReference>
<dbReference type="Gene3D" id="1.10.260.40">
    <property type="entry name" value="lambda repressor-like DNA-binding domains"/>
    <property type="match status" value="1"/>
</dbReference>
<sequence length="70" mass="7871">MPFTYKPLLKLLIDRGMTRTELRDAIGTSPNVIAKIGKDEYISLAVLDRICTVLDCTIEAVIRHEKPGKE</sequence>
<keyword evidence="3" id="KW-1185">Reference proteome</keyword>